<dbReference type="InterPro" id="IPR011050">
    <property type="entry name" value="Pectin_lyase_fold/virulence"/>
</dbReference>
<dbReference type="AlphaFoldDB" id="A0A3B7MK97"/>
<gene>
    <name evidence="1" type="ORF">D3H65_06920</name>
</gene>
<dbReference type="Gene3D" id="2.160.20.10">
    <property type="entry name" value="Single-stranded right-handed beta-helix, Pectin lyase-like"/>
    <property type="match status" value="1"/>
</dbReference>
<accession>A0A3B7MK97</accession>
<dbReference type="Proteomes" id="UP000263900">
    <property type="component" value="Chromosome"/>
</dbReference>
<proteinExistence type="predicted"/>
<protein>
    <recommendedName>
        <fullName evidence="3">Right-handed parallel beta-helix repeat-containing protein</fullName>
    </recommendedName>
</protein>
<dbReference type="InterPro" id="IPR012334">
    <property type="entry name" value="Pectin_lyas_fold"/>
</dbReference>
<dbReference type="EMBL" id="CP032157">
    <property type="protein sequence ID" value="AXY73723.1"/>
    <property type="molecule type" value="Genomic_DNA"/>
</dbReference>
<dbReference type="KEGG" id="pseg:D3H65_06920"/>
<organism evidence="1 2">
    <name type="scientific">Paraflavitalea soli</name>
    <dbReference type="NCBI Taxonomy" id="2315862"/>
    <lineage>
        <taxon>Bacteria</taxon>
        <taxon>Pseudomonadati</taxon>
        <taxon>Bacteroidota</taxon>
        <taxon>Chitinophagia</taxon>
        <taxon>Chitinophagales</taxon>
        <taxon>Chitinophagaceae</taxon>
        <taxon>Paraflavitalea</taxon>
    </lineage>
</organism>
<reference evidence="1 2" key="1">
    <citation type="submission" date="2018-09" db="EMBL/GenBank/DDBJ databases">
        <title>Genome sequencing of strain 6GH32-13.</title>
        <authorList>
            <person name="Weon H.-Y."/>
            <person name="Heo J."/>
            <person name="Kwon S.-W."/>
        </authorList>
    </citation>
    <scope>NUCLEOTIDE SEQUENCE [LARGE SCALE GENOMIC DNA]</scope>
    <source>
        <strain evidence="1 2">5GH32-13</strain>
    </source>
</reference>
<dbReference type="OrthoDB" id="669576at2"/>
<evidence type="ECO:0000313" key="1">
    <source>
        <dbReference type="EMBL" id="AXY73723.1"/>
    </source>
</evidence>
<evidence type="ECO:0000313" key="2">
    <source>
        <dbReference type="Proteomes" id="UP000263900"/>
    </source>
</evidence>
<evidence type="ECO:0008006" key="3">
    <source>
        <dbReference type="Google" id="ProtNLM"/>
    </source>
</evidence>
<sequence>MALLCLLLNSQDSLAKIWRVNNNAGVAADFTDLQSAVNGAAPGDTLHIEGSPYSYGGATIGKKLTILGPGFFLDENPNSQALQHSGKLAGIAFNVGSEGSLVMGIDFQGNGINIFSDDILIRRNRFSTQNGVIPDYSIGTINLYYRSNNSNIPINNVIISQNYGVKIAVSYASTGVLITNNYICFEAWGGDGTTSYCLAAHANAILLVQNNIFRRGKVGASNSNFTNNIMVFGQFEGTGNLYSNNMASASQFGNANGNQENVIMANVFVGATTNPTAEGQWKLKAGSPAIGAGYGSTAQNPIDCGMFSGQNAYILAGMPPMPAIYSFEIQPIGSNTDPIDVKVKVKSAGN</sequence>
<keyword evidence="2" id="KW-1185">Reference proteome</keyword>
<dbReference type="SUPFAM" id="SSF51126">
    <property type="entry name" value="Pectin lyase-like"/>
    <property type="match status" value="1"/>
</dbReference>
<name>A0A3B7MK97_9BACT</name>